<dbReference type="Pfam" id="PF02803">
    <property type="entry name" value="Thiolase_C"/>
    <property type="match status" value="1"/>
</dbReference>
<proteinExistence type="inferred from homology"/>
<dbReference type="EC" id="2.3.1.9" evidence="9"/>
<comment type="similarity">
    <text evidence="1 5">Belongs to the thiolase-like superfamily. Thiolase family.</text>
</comment>
<feature type="domain" description="Thiolase C-terminal" evidence="7">
    <location>
        <begin position="263"/>
        <end position="383"/>
    </location>
</feature>
<evidence type="ECO:0000313" key="11">
    <source>
        <dbReference type="Proteomes" id="UP000182045"/>
    </source>
</evidence>
<sequence length="385" mass="38939">MNNIFILSACRSPIGSFGGGLSGVSALQLGTHVAQAAIAHAGLGAERIEHSAFGMVSLSEPDDLYLSRIVAMRAGAPETVSGVNVNMLCGSGLQAVVQGMQTLALGGADVALVGGVETISRTTHLLPAARFGKRLGDTMVVDLLDAALTCPFGRVKLGVTAETLAREFQISREAQDDCALQSHMRARAAQEAGRLATQIVPVDLPCGRVVAQDEGPRDTSAKLLGRLPAAFVPGGSVTAGNSGALGDAAAALVLARAVPKGHTPMARITAAAQSGVDPSRMGYGPILAVRKLLARTGLGIDDFDLIESNEAFAAQALVVARELGLDPLRANPDGGAIAHGHPVGATGAILTVKAAHGLARAGRGRALVAMCVGGGQGIAVALEAV</sequence>
<organism evidence="9 10">
    <name type="scientific">Roseibaca calidilacus</name>
    <dbReference type="NCBI Taxonomy" id="1666912"/>
    <lineage>
        <taxon>Bacteria</taxon>
        <taxon>Pseudomonadati</taxon>
        <taxon>Pseudomonadota</taxon>
        <taxon>Alphaproteobacteria</taxon>
        <taxon>Rhodobacterales</taxon>
        <taxon>Paracoccaceae</taxon>
        <taxon>Roseinatronobacter</taxon>
    </lineage>
</organism>
<dbReference type="PANTHER" id="PTHR18919">
    <property type="entry name" value="ACETYL-COA C-ACYLTRANSFERASE"/>
    <property type="match status" value="1"/>
</dbReference>
<dbReference type="STRING" id="1666912.Ga0058931_1606"/>
<dbReference type="SUPFAM" id="SSF53901">
    <property type="entry name" value="Thiolase-like"/>
    <property type="match status" value="2"/>
</dbReference>
<reference evidence="9 10" key="1">
    <citation type="submission" date="2015-09" db="EMBL/GenBank/DDBJ databases">
        <title>Identification and resolution of microdiversity through metagenomic sequencing of parallel consortia.</title>
        <authorList>
            <person name="Nelson W.C."/>
            <person name="Romine M.F."/>
            <person name="Lindemann S.R."/>
        </authorList>
    </citation>
    <scope>NUCLEOTIDE SEQUENCE [LARGE SCALE GENOMIC DNA]</scope>
    <source>
        <strain evidence="9">HL-91</strain>
    </source>
</reference>
<dbReference type="EMBL" id="FBYC01000004">
    <property type="protein sequence ID" value="CUX81176.1"/>
    <property type="molecule type" value="Genomic_DNA"/>
</dbReference>
<evidence type="ECO:0000256" key="5">
    <source>
        <dbReference type="RuleBase" id="RU003557"/>
    </source>
</evidence>
<evidence type="ECO:0000256" key="3">
    <source>
        <dbReference type="ARBA" id="ARBA00023315"/>
    </source>
</evidence>
<comment type="caution">
    <text evidence="9">The sequence shown here is derived from an EMBL/GenBank/DDBJ whole genome shotgun (WGS) entry which is preliminary data.</text>
</comment>
<dbReference type="InterPro" id="IPR020617">
    <property type="entry name" value="Thiolase_C"/>
</dbReference>
<dbReference type="PROSITE" id="PS00737">
    <property type="entry name" value="THIOLASE_2"/>
    <property type="match status" value="1"/>
</dbReference>
<feature type="active site" description="Acyl-thioester intermediate" evidence="4">
    <location>
        <position position="89"/>
    </location>
</feature>
<dbReference type="PATRIC" id="fig|1666912.4.peg.394"/>
<accession>A0A0P7WHR9</accession>
<dbReference type="Gene3D" id="3.40.47.10">
    <property type="match status" value="2"/>
</dbReference>
<dbReference type="Proteomes" id="UP000050413">
    <property type="component" value="Unassembled WGS sequence"/>
</dbReference>
<feature type="active site" description="Proton acceptor" evidence="4">
    <location>
        <position position="371"/>
    </location>
</feature>
<evidence type="ECO:0000313" key="10">
    <source>
        <dbReference type="Proteomes" id="UP000050413"/>
    </source>
</evidence>
<gene>
    <name evidence="9" type="primary">atoB-3</name>
    <name evidence="8" type="ORF">Ga0058931_1606</name>
    <name evidence="9" type="ORF">HLUCCA05_07820</name>
</gene>
<evidence type="ECO:0000256" key="2">
    <source>
        <dbReference type="ARBA" id="ARBA00022679"/>
    </source>
</evidence>
<evidence type="ECO:0000256" key="1">
    <source>
        <dbReference type="ARBA" id="ARBA00010982"/>
    </source>
</evidence>
<dbReference type="InterPro" id="IPR016039">
    <property type="entry name" value="Thiolase-like"/>
</dbReference>
<name>A0A0P7WHR9_9RHOB</name>
<dbReference type="AlphaFoldDB" id="A0A0P7WHR9"/>
<protein>
    <submittedName>
        <fullName evidence="9">Acetyl-CoA C-acetyltransferase</fullName>
        <ecNumber evidence="9">2.3.1.9</ecNumber>
    </submittedName>
</protein>
<dbReference type="InterPro" id="IPR020613">
    <property type="entry name" value="Thiolase_CS"/>
</dbReference>
<dbReference type="InterPro" id="IPR002155">
    <property type="entry name" value="Thiolase"/>
</dbReference>
<evidence type="ECO:0000313" key="9">
    <source>
        <dbReference type="EMBL" id="KPP90062.1"/>
    </source>
</evidence>
<dbReference type="PROSITE" id="PS00099">
    <property type="entry name" value="THIOLASE_3"/>
    <property type="match status" value="1"/>
</dbReference>
<dbReference type="InterPro" id="IPR020615">
    <property type="entry name" value="Thiolase_acyl_enz_int_AS"/>
</dbReference>
<evidence type="ECO:0000256" key="4">
    <source>
        <dbReference type="PIRSR" id="PIRSR000429-1"/>
    </source>
</evidence>
<keyword evidence="11" id="KW-1185">Reference proteome</keyword>
<dbReference type="OrthoDB" id="9764638at2"/>
<feature type="active site" description="Proton acceptor" evidence="4">
    <location>
        <position position="341"/>
    </location>
</feature>
<feature type="domain" description="Thiolase N-terminal" evidence="6">
    <location>
        <begin position="4"/>
        <end position="256"/>
    </location>
</feature>
<dbReference type="Pfam" id="PF00108">
    <property type="entry name" value="Thiolase_N"/>
    <property type="match status" value="1"/>
</dbReference>
<dbReference type="PROSITE" id="PS00098">
    <property type="entry name" value="THIOLASE_1"/>
    <property type="match status" value="1"/>
</dbReference>
<dbReference type="GO" id="GO:0003985">
    <property type="term" value="F:acetyl-CoA C-acetyltransferase activity"/>
    <property type="evidence" value="ECO:0007669"/>
    <property type="project" value="UniProtKB-EC"/>
</dbReference>
<dbReference type="NCBIfam" id="TIGR01930">
    <property type="entry name" value="AcCoA-C-Actrans"/>
    <property type="match status" value="1"/>
</dbReference>
<evidence type="ECO:0000259" key="6">
    <source>
        <dbReference type="Pfam" id="PF00108"/>
    </source>
</evidence>
<dbReference type="InterPro" id="IPR020616">
    <property type="entry name" value="Thiolase_N"/>
</dbReference>
<evidence type="ECO:0000259" key="7">
    <source>
        <dbReference type="Pfam" id="PF02803"/>
    </source>
</evidence>
<evidence type="ECO:0000313" key="8">
    <source>
        <dbReference type="EMBL" id="CUX81176.1"/>
    </source>
</evidence>
<dbReference type="PIRSF" id="PIRSF000429">
    <property type="entry name" value="Ac-CoA_Ac_transf"/>
    <property type="match status" value="1"/>
</dbReference>
<dbReference type="Proteomes" id="UP000182045">
    <property type="component" value="Unassembled WGS sequence"/>
</dbReference>
<dbReference type="CDD" id="cd00751">
    <property type="entry name" value="thiolase"/>
    <property type="match status" value="1"/>
</dbReference>
<reference evidence="8 11" key="2">
    <citation type="submission" date="2016-01" db="EMBL/GenBank/DDBJ databases">
        <authorList>
            <person name="Varghese N."/>
        </authorList>
    </citation>
    <scope>NUCLEOTIDE SEQUENCE [LARGE SCALE GENOMIC DNA]</scope>
    <source>
        <strain evidence="8 11">HL-91</strain>
    </source>
</reference>
<dbReference type="PANTHER" id="PTHR18919:SF107">
    <property type="entry name" value="ACETYL-COA ACETYLTRANSFERASE, CYTOSOLIC"/>
    <property type="match status" value="1"/>
</dbReference>
<keyword evidence="2 5" id="KW-0808">Transferase</keyword>
<dbReference type="EMBL" id="LJSG01000020">
    <property type="protein sequence ID" value="KPP90062.1"/>
    <property type="molecule type" value="Genomic_DNA"/>
</dbReference>
<dbReference type="InterPro" id="IPR020610">
    <property type="entry name" value="Thiolase_AS"/>
</dbReference>
<dbReference type="RefSeq" id="WP_072245875.1">
    <property type="nucleotide sequence ID" value="NZ_FBYC01000004.1"/>
</dbReference>
<keyword evidence="3 5" id="KW-0012">Acyltransferase</keyword>